<protein>
    <submittedName>
        <fullName evidence="1">Uncharacterized protein</fullName>
    </submittedName>
</protein>
<reference evidence="1" key="1">
    <citation type="submission" date="2022-05" db="EMBL/GenBank/DDBJ databases">
        <title>The Musa troglodytarum L. genome provides insights into the mechanism of non-climacteric behaviour and enrichment of carotenoids.</title>
        <authorList>
            <person name="Wang J."/>
        </authorList>
    </citation>
    <scope>NUCLEOTIDE SEQUENCE</scope>
    <source>
        <tissue evidence="1">Leaf</tissue>
    </source>
</reference>
<dbReference type="EMBL" id="CP097506">
    <property type="protein sequence ID" value="URD97371.1"/>
    <property type="molecule type" value="Genomic_DNA"/>
</dbReference>
<evidence type="ECO:0000313" key="1">
    <source>
        <dbReference type="EMBL" id="URD97371.1"/>
    </source>
</evidence>
<accession>A0A9E7FNE7</accession>
<gene>
    <name evidence="1" type="ORF">MUK42_34327</name>
</gene>
<evidence type="ECO:0000313" key="2">
    <source>
        <dbReference type="Proteomes" id="UP001055439"/>
    </source>
</evidence>
<keyword evidence="2" id="KW-1185">Reference proteome</keyword>
<sequence length="93" mass="10179">MLVGMQRQRLSHSLSCKKLERSKDHSRGLQGSITLVICSRKRDDVANSSVESGFNDAPQDSVLRVSEVSVMDANSLQMVCTVNALNLRLSCGI</sequence>
<name>A0A9E7FNE7_9LILI</name>
<organism evidence="1 2">
    <name type="scientific">Musa troglodytarum</name>
    <name type="common">fe'i banana</name>
    <dbReference type="NCBI Taxonomy" id="320322"/>
    <lineage>
        <taxon>Eukaryota</taxon>
        <taxon>Viridiplantae</taxon>
        <taxon>Streptophyta</taxon>
        <taxon>Embryophyta</taxon>
        <taxon>Tracheophyta</taxon>
        <taxon>Spermatophyta</taxon>
        <taxon>Magnoliopsida</taxon>
        <taxon>Liliopsida</taxon>
        <taxon>Zingiberales</taxon>
        <taxon>Musaceae</taxon>
        <taxon>Musa</taxon>
    </lineage>
</organism>
<dbReference type="Proteomes" id="UP001055439">
    <property type="component" value="Chromosome 4"/>
</dbReference>
<dbReference type="AlphaFoldDB" id="A0A9E7FNE7"/>
<proteinExistence type="predicted"/>